<evidence type="ECO:0000313" key="4">
    <source>
        <dbReference type="Proteomes" id="UP000016929"/>
    </source>
</evidence>
<accession>N1S872</accession>
<dbReference type="PANTHER" id="PTHR13182">
    <property type="entry name" value="ZINC FINGER PROTEIN 622"/>
    <property type="match status" value="1"/>
</dbReference>
<feature type="non-terminal residue" evidence="3">
    <location>
        <position position="1"/>
    </location>
</feature>
<feature type="compositionally biased region" description="Polar residues" evidence="1">
    <location>
        <begin position="106"/>
        <end position="120"/>
    </location>
</feature>
<feature type="domain" description="ZN622/Rei1/Reh1 zinc finger C2H2-type" evidence="2">
    <location>
        <begin position="8"/>
        <end position="93"/>
    </location>
</feature>
<dbReference type="AlphaFoldDB" id="N1S872"/>
<gene>
    <name evidence="3" type="ORF">FOC4_g10009297</name>
</gene>
<evidence type="ECO:0000313" key="3">
    <source>
        <dbReference type="EMBL" id="EMT70825.1"/>
    </source>
</evidence>
<dbReference type="OrthoDB" id="19329at2759"/>
<protein>
    <recommendedName>
        <fullName evidence="2">ZN622/Rei1/Reh1 zinc finger C2H2-type domain-containing protein</fullName>
    </recommendedName>
</protein>
<proteinExistence type="predicted"/>
<reference evidence="4" key="2">
    <citation type="journal article" date="2014" name="PLoS ONE">
        <title>Genome and Transcriptome Analysis of the Fungal Pathogen Fusarium oxysporum f. sp. cubense Causing Banana Vascular Wilt Disease.</title>
        <authorList>
            <person name="Guo L."/>
            <person name="Han L."/>
            <person name="Yang L."/>
            <person name="Zeng H."/>
            <person name="Fan D."/>
            <person name="Zhu Y."/>
            <person name="Feng Y."/>
            <person name="Wang G."/>
            <person name="Peng C."/>
            <person name="Jiang X."/>
            <person name="Zhou D."/>
            <person name="Ni P."/>
            <person name="Liang C."/>
            <person name="Liu L."/>
            <person name="Wang J."/>
            <person name="Mao C."/>
            <person name="Fang X."/>
            <person name="Peng M."/>
            <person name="Huang J."/>
        </authorList>
    </citation>
    <scope>NUCLEOTIDE SEQUENCE [LARGE SCALE GENOMIC DNA]</scope>
    <source>
        <strain evidence="4">race 4</strain>
    </source>
</reference>
<sequence>PKFHEELCLFCRHTSSTFDENMAHMKICHNSTIPTLKSHDIEPITVARYLNRIIFGCYESISCGKQLRTLEGIQHHMASKNHCHFQMTCEITRFCKNEESYNAQESRQSQETQLIRSTHASHNDKTIIQRPTLPTPAEVLWC</sequence>
<dbReference type="Proteomes" id="UP000016929">
    <property type="component" value="Unassembled WGS sequence"/>
</dbReference>
<dbReference type="InterPro" id="IPR040025">
    <property type="entry name" value="Znf622/Rei1/Reh1"/>
</dbReference>
<reference evidence="4" key="1">
    <citation type="submission" date="2012-09" db="EMBL/GenBank/DDBJ databases">
        <title>Genome sequencing and comparative transcriptomics of race 1 and race 4 of banana pathogen: Fusarium oxysporum f. sp. cubense.</title>
        <authorList>
            <person name="Fang X."/>
            <person name="Huang J."/>
        </authorList>
    </citation>
    <scope>NUCLEOTIDE SEQUENCE [LARGE SCALE GENOMIC DNA]</scope>
    <source>
        <strain evidence="4">race 4</strain>
    </source>
</reference>
<dbReference type="InterPro" id="IPR041661">
    <property type="entry name" value="ZN622/Rei1/Reh1_Znf-C2H2"/>
</dbReference>
<dbReference type="Pfam" id="PF12756">
    <property type="entry name" value="zf-C2H2_2"/>
    <property type="match status" value="1"/>
</dbReference>
<dbReference type="STRING" id="1229665.N1S872"/>
<name>N1S872_FUSC4</name>
<dbReference type="HOGENOM" id="CLU_1820383_0_0_1"/>
<dbReference type="EMBL" id="KB726312">
    <property type="protein sequence ID" value="EMT70825.1"/>
    <property type="molecule type" value="Genomic_DNA"/>
</dbReference>
<dbReference type="PANTHER" id="PTHR13182:SF8">
    <property type="entry name" value="CYTOPLASMIC 60S SUBUNIT BIOGENESIS FACTOR ZNF622"/>
    <property type="match status" value="1"/>
</dbReference>
<feature type="region of interest" description="Disordered" evidence="1">
    <location>
        <begin position="106"/>
        <end position="129"/>
    </location>
</feature>
<evidence type="ECO:0000256" key="1">
    <source>
        <dbReference type="SAM" id="MobiDB-lite"/>
    </source>
</evidence>
<evidence type="ECO:0000259" key="2">
    <source>
        <dbReference type="Pfam" id="PF12756"/>
    </source>
</evidence>
<organism evidence="3 4">
    <name type="scientific">Fusarium oxysporum f. sp. cubense (strain race 4)</name>
    <name type="common">Panama disease fungus</name>
    <dbReference type="NCBI Taxonomy" id="2502994"/>
    <lineage>
        <taxon>Eukaryota</taxon>
        <taxon>Fungi</taxon>
        <taxon>Dikarya</taxon>
        <taxon>Ascomycota</taxon>
        <taxon>Pezizomycotina</taxon>
        <taxon>Sordariomycetes</taxon>
        <taxon>Hypocreomycetidae</taxon>
        <taxon>Hypocreales</taxon>
        <taxon>Nectriaceae</taxon>
        <taxon>Fusarium</taxon>
        <taxon>Fusarium oxysporum species complex</taxon>
    </lineage>
</organism>
<keyword evidence="4" id="KW-1185">Reference proteome</keyword>
<dbReference type="GO" id="GO:0042273">
    <property type="term" value="P:ribosomal large subunit biogenesis"/>
    <property type="evidence" value="ECO:0007669"/>
    <property type="project" value="TreeGrafter"/>
</dbReference>
<dbReference type="GO" id="GO:0030687">
    <property type="term" value="C:preribosome, large subunit precursor"/>
    <property type="evidence" value="ECO:0007669"/>
    <property type="project" value="TreeGrafter"/>
</dbReference>